<accession>A0A438FJ33</accession>
<dbReference type="Pfam" id="PF00153">
    <property type="entry name" value="Mito_carr"/>
    <property type="match status" value="1"/>
</dbReference>
<comment type="subcellular location">
    <subcellularLocation>
        <location evidence="1">Membrane</location>
        <topology evidence="1">Multi-pass membrane protein</topology>
    </subcellularLocation>
</comment>
<evidence type="ECO:0000256" key="3">
    <source>
        <dbReference type="ARBA" id="ARBA00023136"/>
    </source>
</evidence>
<dbReference type="Gene3D" id="1.50.40.10">
    <property type="entry name" value="Mitochondrial carrier domain"/>
    <property type="match status" value="1"/>
</dbReference>
<keyword evidence="3 4" id="KW-0472">Membrane</keyword>
<dbReference type="InterPro" id="IPR018108">
    <property type="entry name" value="MCP_transmembrane"/>
</dbReference>
<proteinExistence type="predicted"/>
<comment type="caution">
    <text evidence="5">The sequence shown here is derived from an EMBL/GenBank/DDBJ whole genome shotgun (WGS) entry which is preliminary data.</text>
</comment>
<evidence type="ECO:0000256" key="2">
    <source>
        <dbReference type="ARBA" id="ARBA00022692"/>
    </source>
</evidence>
<keyword evidence="2 4" id="KW-0812">Transmembrane</keyword>
<evidence type="ECO:0000256" key="4">
    <source>
        <dbReference type="SAM" id="Phobius"/>
    </source>
</evidence>
<dbReference type="SUPFAM" id="SSF103506">
    <property type="entry name" value="Mitochondrial carrier"/>
    <property type="match status" value="1"/>
</dbReference>
<reference evidence="5 6" key="1">
    <citation type="journal article" date="2018" name="PLoS Genet.">
        <title>Population sequencing reveals clonal diversity and ancestral inbreeding in the grapevine cultivar Chardonnay.</title>
        <authorList>
            <person name="Roach M.J."/>
            <person name="Johnson D.L."/>
            <person name="Bohlmann J."/>
            <person name="van Vuuren H.J."/>
            <person name="Jones S.J."/>
            <person name="Pretorius I.S."/>
            <person name="Schmidt S.A."/>
            <person name="Borneman A.R."/>
        </authorList>
    </citation>
    <scope>NUCLEOTIDE SEQUENCE [LARGE SCALE GENOMIC DNA]</scope>
    <source>
        <strain evidence="6">cv. Chardonnay</strain>
        <tissue evidence="5">Leaf</tissue>
    </source>
</reference>
<feature type="transmembrane region" description="Helical" evidence="4">
    <location>
        <begin position="31"/>
        <end position="51"/>
    </location>
</feature>
<sequence>MSLGSLIVGSLEQIFQKEGLRGMYRGLSPTVLALLPNWAVSSLSFPGYYFIPMFVCKGLRMLLTWDSIFLKPCRSPTLAP</sequence>
<organism evidence="5 6">
    <name type="scientific">Vitis vinifera</name>
    <name type="common">Grape</name>
    <dbReference type="NCBI Taxonomy" id="29760"/>
    <lineage>
        <taxon>Eukaryota</taxon>
        <taxon>Viridiplantae</taxon>
        <taxon>Streptophyta</taxon>
        <taxon>Embryophyta</taxon>
        <taxon>Tracheophyta</taxon>
        <taxon>Spermatophyta</taxon>
        <taxon>Magnoliopsida</taxon>
        <taxon>eudicotyledons</taxon>
        <taxon>Gunneridae</taxon>
        <taxon>Pentapetalae</taxon>
        <taxon>rosids</taxon>
        <taxon>Vitales</taxon>
        <taxon>Vitaceae</taxon>
        <taxon>Viteae</taxon>
        <taxon>Vitis</taxon>
    </lineage>
</organism>
<evidence type="ECO:0000313" key="6">
    <source>
        <dbReference type="Proteomes" id="UP000288805"/>
    </source>
</evidence>
<evidence type="ECO:0000313" key="5">
    <source>
        <dbReference type="EMBL" id="RVW59992.1"/>
    </source>
</evidence>
<dbReference type="AlphaFoldDB" id="A0A438FJ33"/>
<keyword evidence="4" id="KW-1133">Transmembrane helix</keyword>
<dbReference type="GO" id="GO:0016020">
    <property type="term" value="C:membrane"/>
    <property type="evidence" value="ECO:0007669"/>
    <property type="project" value="UniProtKB-SubCell"/>
</dbReference>
<dbReference type="InterPro" id="IPR023395">
    <property type="entry name" value="MCP_dom_sf"/>
</dbReference>
<dbReference type="EMBL" id="QGNW01000872">
    <property type="protein sequence ID" value="RVW59992.1"/>
    <property type="molecule type" value="Genomic_DNA"/>
</dbReference>
<name>A0A438FJ33_VITVI</name>
<dbReference type="Proteomes" id="UP000288805">
    <property type="component" value="Unassembled WGS sequence"/>
</dbReference>
<gene>
    <name evidence="5" type="primary">NDT1_1</name>
    <name evidence="5" type="ORF">CK203_083424</name>
</gene>
<protein>
    <submittedName>
        <fullName evidence="5">Nicotinamide adenine dinucleotide transporter 1, chloroplastic</fullName>
    </submittedName>
</protein>
<evidence type="ECO:0000256" key="1">
    <source>
        <dbReference type="ARBA" id="ARBA00004141"/>
    </source>
</evidence>